<dbReference type="EMBL" id="CP007790">
    <property type="protein sequence ID" value="AJK68459.1"/>
    <property type="molecule type" value="Genomic_DNA"/>
</dbReference>
<sequence>MNEKKNDPDLESAHVWLESVSTELGQDPAVIRALVEDLLDLTRDVAHGPSRPAAPLTAFLVGLASGRALEAGAGPEATVDETRETIERVLALLRKA</sequence>
<evidence type="ECO:0000313" key="3">
    <source>
        <dbReference type="Proteomes" id="UP000031928"/>
    </source>
</evidence>
<reference evidence="2 3" key="1">
    <citation type="submission" date="2014-05" db="EMBL/GenBank/DDBJ databases">
        <title>Complete genome sequence of Corynebacterium marinum DSM 44953.</title>
        <authorList>
            <person name="Schaffert L."/>
            <person name="Albersmeier A."/>
            <person name="Kalinowski J."/>
            <person name="Ruckert C."/>
        </authorList>
    </citation>
    <scope>NUCLEOTIDE SEQUENCE [LARGE SCALE GENOMIC DNA]</scope>
    <source>
        <strain evidence="2 3">DSM 44953</strain>
    </source>
</reference>
<evidence type="ECO:0000313" key="2">
    <source>
        <dbReference type="EMBL" id="AJK68459.1"/>
    </source>
</evidence>
<dbReference type="HOGENOM" id="CLU_154370_0_0_11"/>
<dbReference type="AlphaFoldDB" id="A0A0B6TQD5"/>
<organism evidence="2 3">
    <name type="scientific">Corynebacterium marinum DSM 44953</name>
    <dbReference type="NCBI Taxonomy" id="1224162"/>
    <lineage>
        <taxon>Bacteria</taxon>
        <taxon>Bacillati</taxon>
        <taxon>Actinomycetota</taxon>
        <taxon>Actinomycetes</taxon>
        <taxon>Mycobacteriales</taxon>
        <taxon>Corynebacteriaceae</taxon>
        <taxon>Corynebacterium</taxon>
    </lineage>
</organism>
<dbReference type="KEGG" id="cmq:B840_04200"/>
<dbReference type="Proteomes" id="UP000031928">
    <property type="component" value="Chromosome"/>
</dbReference>
<gene>
    <name evidence="2" type="ORF">B840_04200</name>
</gene>
<keyword evidence="3" id="KW-1185">Reference proteome</keyword>
<proteinExistence type="predicted"/>
<protein>
    <recommendedName>
        <fullName evidence="1">DUF6457 domain-containing protein</fullName>
    </recommendedName>
</protein>
<dbReference type="Pfam" id="PF20058">
    <property type="entry name" value="DUF6457"/>
    <property type="match status" value="1"/>
</dbReference>
<name>A0A0B6TQD5_9CORY</name>
<feature type="domain" description="DUF6457" evidence="1">
    <location>
        <begin position="11"/>
        <end position="94"/>
    </location>
</feature>
<dbReference type="RefSeq" id="WP_042621092.1">
    <property type="nucleotide sequence ID" value="NZ_CP007790.1"/>
</dbReference>
<dbReference type="InterPro" id="IPR045598">
    <property type="entry name" value="DUF6457"/>
</dbReference>
<dbReference type="STRING" id="1224162.B840_04200"/>
<evidence type="ECO:0000259" key="1">
    <source>
        <dbReference type="Pfam" id="PF20058"/>
    </source>
</evidence>
<accession>A0A0B6TQD5</accession>